<dbReference type="EMBL" id="CAXAMN010016413">
    <property type="protein sequence ID" value="CAK9048079.1"/>
    <property type="molecule type" value="Genomic_DNA"/>
</dbReference>
<evidence type="ECO:0000313" key="2">
    <source>
        <dbReference type="Proteomes" id="UP001642484"/>
    </source>
</evidence>
<dbReference type="Proteomes" id="UP001642484">
    <property type="component" value="Unassembled WGS sequence"/>
</dbReference>
<protein>
    <recommendedName>
        <fullName evidence="3">Ribosomal protein L46 N-terminal domain-containing protein</fullName>
    </recommendedName>
</protein>
<keyword evidence="2" id="KW-1185">Reference proteome</keyword>
<name>A0ABP0MBG5_9DINO</name>
<comment type="caution">
    <text evidence="1">The sequence shown here is derived from an EMBL/GenBank/DDBJ whole genome shotgun (WGS) entry which is preliminary data.</text>
</comment>
<dbReference type="InterPro" id="IPR040008">
    <property type="entry name" value="Ribosomal_mL46"/>
</dbReference>
<evidence type="ECO:0008006" key="3">
    <source>
        <dbReference type="Google" id="ProtNLM"/>
    </source>
</evidence>
<organism evidence="1 2">
    <name type="scientific">Durusdinium trenchii</name>
    <dbReference type="NCBI Taxonomy" id="1381693"/>
    <lineage>
        <taxon>Eukaryota</taxon>
        <taxon>Sar</taxon>
        <taxon>Alveolata</taxon>
        <taxon>Dinophyceae</taxon>
        <taxon>Suessiales</taxon>
        <taxon>Symbiodiniaceae</taxon>
        <taxon>Durusdinium</taxon>
    </lineage>
</organism>
<sequence length="328" mass="37455">MRWARLAKCQRVPWKLVSFRWRNYAAEAWHEISVHKGLKIQGALCVERPPLQIVEPDYKQKWRAFKEAWDLRTGNHLTMDDEIVFMRFHFHFLQDKAATQALAAGEAPALLRGLGSKSGGGRKRGSASKLATSVSTDTLVAAMSPKAARGLDSLVGEEGVDLAFPELGRKAVKRRKVEKRKEEKVDDSDQRSLRRLRSHSLFLLVRYKNAKHWTFPKADRLQGQGMRETLLGLADNQLGPDLRPYLVGACPFSYRKRLSNQNPGIQGRKIFYYRARLLPSSEVALPETTPVSDWAWFNRQELESNLEEGEWRVVRYSIPLDDVSGSVR</sequence>
<reference evidence="1 2" key="1">
    <citation type="submission" date="2024-02" db="EMBL/GenBank/DDBJ databases">
        <authorList>
            <person name="Chen Y."/>
            <person name="Shah S."/>
            <person name="Dougan E. K."/>
            <person name="Thang M."/>
            <person name="Chan C."/>
        </authorList>
    </citation>
    <scope>NUCLEOTIDE SEQUENCE [LARGE SCALE GENOMIC DNA]</scope>
</reference>
<gene>
    <name evidence="1" type="ORF">CCMP2556_LOCUS24795</name>
</gene>
<accession>A0ABP0MBG5</accession>
<dbReference type="Gene3D" id="3.90.79.10">
    <property type="entry name" value="Nucleoside Triphosphate Pyrophosphohydrolase"/>
    <property type="match status" value="1"/>
</dbReference>
<proteinExistence type="predicted"/>
<dbReference type="PANTHER" id="PTHR13124:SF12">
    <property type="entry name" value="LARGE RIBOSOMAL SUBUNIT PROTEIN ML46"/>
    <property type="match status" value="1"/>
</dbReference>
<evidence type="ECO:0000313" key="1">
    <source>
        <dbReference type="EMBL" id="CAK9048079.1"/>
    </source>
</evidence>
<dbReference type="PANTHER" id="PTHR13124">
    <property type="entry name" value="39S RIBOSOMAL PROTEIN L46, MITOCHONDRIAL PRECURSOR-RELATED"/>
    <property type="match status" value="1"/>
</dbReference>